<sequence length="677" mass="72015">MPLDVTTQDLAAMEPFDRTDFIQRVDEAGRSDCLRIEAQANLAAGSCRYRIENLPESGGGRRLQEGETDQVRLVFTTTTPTALEVEDVVNALPASVAEAQSTFEGLGVTDTLDDFYERCEEERVTFIAGLAEVGAQTCRRIEVENSLAAGSCSADLVFPEAYEAPPPPVPACSTDSRAAAVLGRRRLTAASLRFVFIISAPTGLIGEEVVQKIEEQTGSAEAASDFLGAPGLASGPPAISVSVCDPASDPCCGVDRGACRQGIAPTPAYSGVVWSIAAGLGSICIFGAVAGAGLLKRLKRLGRHQGIGKREDRLSALTSADLAQICVLEPTVSELARRMRAESRLLWADRASDVVCVDLTDGTASEDAFNRFANVGVRDLVFGRPAEAALGICHYMCVDESTLGARIACGVSAIVDEVTASANACDLECLQYVLDAEAGSSDRGFQGGLRRDCDEEGEVLACRLVPDGKGGQRGMTIDDFVAHPSARQSLLTKAHVVALRLYTSAAFRSINDPLRDRDRYENKLPHKLPVTVALLRDALGKLRAVEANQGSTGGGDDEGAFASPRISPRELHLYRGMKDVRAPLEFLAQGGTELAPMSTTSSLAVAMKYSASRNAVLLRLVTDSFISRGPDISFLSAFPAEREFLFPPLTYLAPTGNVEKIAVGGASWDVIDVKPHL</sequence>
<evidence type="ECO:0000256" key="2">
    <source>
        <dbReference type="ARBA" id="ARBA00022676"/>
    </source>
</evidence>
<protein>
    <recommendedName>
        <fullName evidence="6">NAD(P)(+)--arginine ADP-ribosyltransferase</fullName>
        <ecNumber evidence="6">2.4.2.31</ecNumber>
    </recommendedName>
    <alternativeName>
        <fullName evidence="6">Mono(ADP-ribosyl)transferase</fullName>
    </alternativeName>
</protein>
<evidence type="ECO:0000256" key="6">
    <source>
        <dbReference type="RuleBase" id="RU361228"/>
    </source>
</evidence>
<dbReference type="EC" id="2.4.2.31" evidence="6"/>
<comment type="catalytic activity">
    <reaction evidence="5 6">
        <text>L-arginyl-[protein] + NAD(+) = N(omega)-(ADP-D-ribosyl)-L-arginyl-[protein] + nicotinamide + H(+)</text>
        <dbReference type="Rhea" id="RHEA:19149"/>
        <dbReference type="Rhea" id="RHEA-COMP:10532"/>
        <dbReference type="Rhea" id="RHEA-COMP:15087"/>
        <dbReference type="ChEBI" id="CHEBI:15378"/>
        <dbReference type="ChEBI" id="CHEBI:17154"/>
        <dbReference type="ChEBI" id="CHEBI:29965"/>
        <dbReference type="ChEBI" id="CHEBI:57540"/>
        <dbReference type="ChEBI" id="CHEBI:142554"/>
        <dbReference type="EC" id="2.4.2.31"/>
    </reaction>
</comment>
<reference evidence="9" key="1">
    <citation type="journal article" date="2013" name="Nature">
        <title>Pan genome of the phytoplankton Emiliania underpins its global distribution.</title>
        <authorList>
            <person name="Read B.A."/>
            <person name="Kegel J."/>
            <person name="Klute M.J."/>
            <person name="Kuo A."/>
            <person name="Lefebvre S.C."/>
            <person name="Maumus F."/>
            <person name="Mayer C."/>
            <person name="Miller J."/>
            <person name="Monier A."/>
            <person name="Salamov A."/>
            <person name="Young J."/>
            <person name="Aguilar M."/>
            <person name="Claverie J.M."/>
            <person name="Frickenhaus S."/>
            <person name="Gonzalez K."/>
            <person name="Herman E.K."/>
            <person name="Lin Y.C."/>
            <person name="Napier J."/>
            <person name="Ogata H."/>
            <person name="Sarno A.F."/>
            <person name="Shmutz J."/>
            <person name="Schroeder D."/>
            <person name="de Vargas C."/>
            <person name="Verret F."/>
            <person name="von Dassow P."/>
            <person name="Valentin K."/>
            <person name="Van de Peer Y."/>
            <person name="Wheeler G."/>
            <person name="Dacks J.B."/>
            <person name="Delwiche C.F."/>
            <person name="Dyhrman S.T."/>
            <person name="Glockner G."/>
            <person name="John U."/>
            <person name="Richards T."/>
            <person name="Worden A.Z."/>
            <person name="Zhang X."/>
            <person name="Grigoriev I.V."/>
            <person name="Allen A.E."/>
            <person name="Bidle K."/>
            <person name="Borodovsky M."/>
            <person name="Bowler C."/>
            <person name="Brownlee C."/>
            <person name="Cock J.M."/>
            <person name="Elias M."/>
            <person name="Gladyshev V.N."/>
            <person name="Groth M."/>
            <person name="Guda C."/>
            <person name="Hadaegh A."/>
            <person name="Iglesias-Rodriguez M.D."/>
            <person name="Jenkins J."/>
            <person name="Jones B.M."/>
            <person name="Lawson T."/>
            <person name="Leese F."/>
            <person name="Lindquist E."/>
            <person name="Lobanov A."/>
            <person name="Lomsadze A."/>
            <person name="Malik S.B."/>
            <person name="Marsh M.E."/>
            <person name="Mackinder L."/>
            <person name="Mock T."/>
            <person name="Mueller-Roeber B."/>
            <person name="Pagarete A."/>
            <person name="Parker M."/>
            <person name="Probert I."/>
            <person name="Quesneville H."/>
            <person name="Raines C."/>
            <person name="Rensing S.A."/>
            <person name="Riano-Pachon D.M."/>
            <person name="Richier S."/>
            <person name="Rokitta S."/>
            <person name="Shiraiwa Y."/>
            <person name="Soanes D.M."/>
            <person name="van der Giezen M."/>
            <person name="Wahlund T.M."/>
            <person name="Williams B."/>
            <person name="Wilson W."/>
            <person name="Wolfe G."/>
            <person name="Wurch L.L."/>
        </authorList>
    </citation>
    <scope>NUCLEOTIDE SEQUENCE</scope>
</reference>
<keyword evidence="9" id="KW-1185">Reference proteome</keyword>
<dbReference type="Gene3D" id="3.90.176.10">
    <property type="entry name" value="Toxin ADP-ribosyltransferase, Chain A, domain 1"/>
    <property type="match status" value="1"/>
</dbReference>
<dbReference type="AlphaFoldDB" id="A0A0D3L143"/>
<keyword evidence="6" id="KW-0520">NAD</keyword>
<evidence type="ECO:0000256" key="7">
    <source>
        <dbReference type="SAM" id="Phobius"/>
    </source>
</evidence>
<name>A0A0D3L143_EMIH1</name>
<dbReference type="eggNOG" id="ENOG502SQ6H">
    <property type="taxonomic scope" value="Eukaryota"/>
</dbReference>
<dbReference type="EnsemblProtists" id="EOD41728">
    <property type="protein sequence ID" value="EOD41728"/>
    <property type="gene ID" value="EMIHUDRAFT_194206"/>
</dbReference>
<comment type="similarity">
    <text evidence="1 6">Belongs to the Arg-specific ADP-ribosyltransferase family.</text>
</comment>
<dbReference type="GO" id="GO:0016779">
    <property type="term" value="F:nucleotidyltransferase activity"/>
    <property type="evidence" value="ECO:0007669"/>
    <property type="project" value="UniProtKB-KW"/>
</dbReference>
<organism evidence="8 9">
    <name type="scientific">Emiliania huxleyi (strain CCMP1516)</name>
    <dbReference type="NCBI Taxonomy" id="280463"/>
    <lineage>
        <taxon>Eukaryota</taxon>
        <taxon>Haptista</taxon>
        <taxon>Haptophyta</taxon>
        <taxon>Prymnesiophyceae</taxon>
        <taxon>Isochrysidales</taxon>
        <taxon>Noelaerhabdaceae</taxon>
        <taxon>Emiliania</taxon>
    </lineage>
</organism>
<dbReference type="GO" id="GO:0106274">
    <property type="term" value="F:NAD+-protein-arginine ADP-ribosyltransferase activity"/>
    <property type="evidence" value="ECO:0007669"/>
    <property type="project" value="UniProtKB-EC"/>
</dbReference>
<dbReference type="PaxDb" id="2903-EOD41728"/>
<evidence type="ECO:0000256" key="4">
    <source>
        <dbReference type="ARBA" id="ARBA00022695"/>
    </source>
</evidence>
<keyword evidence="7" id="KW-0812">Transmembrane</keyword>
<feature type="transmembrane region" description="Helical" evidence="7">
    <location>
        <begin position="272"/>
        <end position="295"/>
    </location>
</feature>
<accession>A0A0D3L143</accession>
<evidence type="ECO:0000313" key="8">
    <source>
        <dbReference type="EnsemblProtists" id="EOD41728"/>
    </source>
</evidence>
<proteinExistence type="inferred from homology"/>
<dbReference type="HOGENOM" id="CLU_406244_0_0_1"/>
<keyword evidence="4" id="KW-0548">Nucleotidyltransferase</keyword>
<reference evidence="8" key="2">
    <citation type="submission" date="2024-10" db="UniProtKB">
        <authorList>
            <consortium name="EnsemblProtists"/>
        </authorList>
    </citation>
    <scope>IDENTIFICATION</scope>
</reference>
<dbReference type="InterPro" id="IPR000768">
    <property type="entry name" value="ART"/>
</dbReference>
<keyword evidence="7" id="KW-0472">Membrane</keyword>
<keyword evidence="7" id="KW-1133">Transmembrane helix</keyword>
<evidence type="ECO:0000256" key="1">
    <source>
        <dbReference type="ARBA" id="ARBA00009558"/>
    </source>
</evidence>
<evidence type="ECO:0000256" key="5">
    <source>
        <dbReference type="ARBA" id="ARBA00047597"/>
    </source>
</evidence>
<dbReference type="Proteomes" id="UP000013827">
    <property type="component" value="Unassembled WGS sequence"/>
</dbReference>
<dbReference type="SUPFAM" id="SSF56399">
    <property type="entry name" value="ADP-ribosylation"/>
    <property type="match status" value="1"/>
</dbReference>
<dbReference type="Pfam" id="PF01129">
    <property type="entry name" value="ART"/>
    <property type="match status" value="1"/>
</dbReference>
<dbReference type="GeneID" id="17286998"/>
<dbReference type="RefSeq" id="XP_005794157.1">
    <property type="nucleotide sequence ID" value="XM_005794100.1"/>
</dbReference>
<evidence type="ECO:0000313" key="9">
    <source>
        <dbReference type="Proteomes" id="UP000013827"/>
    </source>
</evidence>
<dbReference type="KEGG" id="ehx:EMIHUDRAFT_194206"/>
<evidence type="ECO:0000256" key="3">
    <source>
        <dbReference type="ARBA" id="ARBA00022679"/>
    </source>
</evidence>
<keyword evidence="6" id="KW-0521">NADP</keyword>
<keyword evidence="3 6" id="KW-0808">Transferase</keyword>
<keyword evidence="2 6" id="KW-0328">Glycosyltransferase</keyword>